<dbReference type="SUPFAM" id="SSF56300">
    <property type="entry name" value="Metallo-dependent phosphatases"/>
    <property type="match status" value="1"/>
</dbReference>
<dbReference type="CDD" id="cd07389">
    <property type="entry name" value="MPP_PhoD"/>
    <property type="match status" value="1"/>
</dbReference>
<evidence type="ECO:0000259" key="2">
    <source>
        <dbReference type="Pfam" id="PF09423"/>
    </source>
</evidence>
<dbReference type="Pfam" id="PF09423">
    <property type="entry name" value="PhoD"/>
    <property type="match status" value="1"/>
</dbReference>
<dbReference type="PANTHER" id="PTHR33987:SF1">
    <property type="entry name" value="CALCINEURIN-LIKE METALLO-PHOSPHOESTERASE SUPERFAMILY PROTEIN"/>
    <property type="match status" value="1"/>
</dbReference>
<name>A0A239XDW0_9FLAO</name>
<organism evidence="4 5">
    <name type="scientific">Chryseobacterium taklimakanense</name>
    <dbReference type="NCBI Taxonomy" id="536441"/>
    <lineage>
        <taxon>Bacteria</taxon>
        <taxon>Pseudomonadati</taxon>
        <taxon>Bacteroidota</taxon>
        <taxon>Flavobacteriia</taxon>
        <taxon>Flavobacteriales</taxon>
        <taxon>Weeksellaceae</taxon>
        <taxon>Chryseobacterium group</taxon>
        <taxon>Chryseobacterium</taxon>
    </lineage>
</organism>
<dbReference type="InterPro" id="IPR029052">
    <property type="entry name" value="Metallo-depent_PP-like"/>
</dbReference>
<dbReference type="InterPro" id="IPR056702">
    <property type="entry name" value="DUF7800"/>
</dbReference>
<keyword evidence="4" id="KW-0378">Hydrolase</keyword>
<dbReference type="EC" id="3.1.3.1" evidence="4"/>
<dbReference type="GO" id="GO:0004035">
    <property type="term" value="F:alkaline phosphatase activity"/>
    <property type="evidence" value="ECO:0007669"/>
    <property type="project" value="UniProtKB-EC"/>
</dbReference>
<dbReference type="RefSeq" id="WP_095071869.1">
    <property type="nucleotide sequence ID" value="NZ_LT906465.1"/>
</dbReference>
<accession>A0A239XDW0</accession>
<gene>
    <name evidence="4" type="primary">phoD</name>
    <name evidence="4" type="ORF">SAMEA4412677_01449</name>
</gene>
<dbReference type="Gene3D" id="3.60.21.70">
    <property type="entry name" value="PhoD-like phosphatase"/>
    <property type="match status" value="1"/>
</dbReference>
<keyword evidence="5" id="KW-1185">Reference proteome</keyword>
<feature type="chain" id="PRO_5012105208" evidence="1">
    <location>
        <begin position="20"/>
        <end position="441"/>
    </location>
</feature>
<dbReference type="KEGG" id="ctak:4412677_01449"/>
<sequence length="441" mass="50950">MKLLKILFLLAFTSTFSQQNLLQSGPMLGYVEMTEAKIWVQTKAPAKVKVEYSSPENPSETFISNEVSTVKDNAYTAHLILEKIRPGKKYNYKVLINNQPLKFNYETSFTAKKLWQWREDAPEFTVALGSCAYMNEPEVDRPGTPYGGNFEIFTSIGNKKPDIMLWGGDNIYLREADWDSKTGIYHRYTMTRQQKELQPLMANSQNFAIWDDHDFGPNDADRSYYFKHQTLEAFKDFWANKSYGNNPEQNNGNFSTFNWGDAEFFLLDNRFHKSPNDRKTGERTVLGKEQLEWFIDAVTTSKFPFKIVVIGGQFLNSAAKFENYATYHEERQYILDELEKNNVKGVVFLSGDRHFSELSGLKRPGKYTLYDWTVSPLTSGVATSALKETNENRVEGSLFMQHNFGLLKFFGNKDNRALKLELFDKDGKTLWNKVITLKELQ</sequence>
<keyword evidence="1" id="KW-0732">Signal</keyword>
<dbReference type="InterPro" id="IPR018946">
    <property type="entry name" value="PhoD-like_MPP"/>
</dbReference>
<feature type="domain" description="PhoD-like phosphatase metallophosphatase" evidence="2">
    <location>
        <begin position="147"/>
        <end position="397"/>
    </location>
</feature>
<dbReference type="PANTHER" id="PTHR33987">
    <property type="entry name" value="CALCINEURIN-LIKE METALLO-PHOSPHOESTERASE SUPERFAMILY PROTEIN"/>
    <property type="match status" value="1"/>
</dbReference>
<reference evidence="4 5" key="1">
    <citation type="submission" date="2017-06" db="EMBL/GenBank/DDBJ databases">
        <authorList>
            <consortium name="Pathogen Informatics"/>
        </authorList>
    </citation>
    <scope>NUCLEOTIDE SEQUENCE [LARGE SCALE GENOMIC DNA]</scope>
    <source>
        <strain evidence="4 5">NCTC13490</strain>
    </source>
</reference>
<feature type="signal peptide" evidence="1">
    <location>
        <begin position="1"/>
        <end position="19"/>
    </location>
</feature>
<protein>
    <submittedName>
        <fullName evidence="4">Alkaline phosphatase D</fullName>
        <ecNumber evidence="4">3.1.3.1</ecNumber>
    </submittedName>
</protein>
<dbReference type="Proteomes" id="UP000215196">
    <property type="component" value="Chromosome 1"/>
</dbReference>
<evidence type="ECO:0000259" key="3">
    <source>
        <dbReference type="Pfam" id="PF25077"/>
    </source>
</evidence>
<dbReference type="Pfam" id="PF25077">
    <property type="entry name" value="DUF7800"/>
    <property type="match status" value="1"/>
</dbReference>
<evidence type="ECO:0000313" key="4">
    <source>
        <dbReference type="EMBL" id="SNV44887.1"/>
    </source>
</evidence>
<dbReference type="AlphaFoldDB" id="A0A239XDW0"/>
<evidence type="ECO:0000256" key="1">
    <source>
        <dbReference type="SAM" id="SignalP"/>
    </source>
</evidence>
<evidence type="ECO:0000313" key="5">
    <source>
        <dbReference type="Proteomes" id="UP000215196"/>
    </source>
</evidence>
<feature type="domain" description="DUF7800" evidence="3">
    <location>
        <begin position="22"/>
        <end position="111"/>
    </location>
</feature>
<proteinExistence type="predicted"/>
<dbReference type="EMBL" id="LT906465">
    <property type="protein sequence ID" value="SNV44887.1"/>
    <property type="molecule type" value="Genomic_DNA"/>
</dbReference>
<dbReference type="InterPro" id="IPR038607">
    <property type="entry name" value="PhoD-like_sf"/>
</dbReference>